<dbReference type="GO" id="GO:0005789">
    <property type="term" value="C:endoplasmic reticulum membrane"/>
    <property type="evidence" value="ECO:0007669"/>
    <property type="project" value="UniProtKB-SubCell"/>
</dbReference>
<organism evidence="12 13">
    <name type="scientific">Friedmanniomyces endolithicus</name>
    <dbReference type="NCBI Taxonomy" id="329885"/>
    <lineage>
        <taxon>Eukaryota</taxon>
        <taxon>Fungi</taxon>
        <taxon>Dikarya</taxon>
        <taxon>Ascomycota</taxon>
        <taxon>Pezizomycotina</taxon>
        <taxon>Dothideomycetes</taxon>
        <taxon>Dothideomycetidae</taxon>
        <taxon>Mycosphaerellales</taxon>
        <taxon>Teratosphaeriaceae</taxon>
        <taxon>Friedmanniomyces</taxon>
    </lineage>
</organism>
<dbReference type="OrthoDB" id="1926781at2759"/>
<dbReference type="InterPro" id="IPR029045">
    <property type="entry name" value="ClpP/crotonase-like_dom_sf"/>
</dbReference>
<evidence type="ECO:0000256" key="1">
    <source>
        <dbReference type="ARBA" id="ARBA00004115"/>
    </source>
</evidence>
<accession>A0A4U0VA03</accession>
<dbReference type="CDD" id="cd06558">
    <property type="entry name" value="crotonase-like"/>
    <property type="match status" value="1"/>
</dbReference>
<evidence type="ECO:0000256" key="11">
    <source>
        <dbReference type="SAM" id="Phobius"/>
    </source>
</evidence>
<proteinExistence type="inferred from homology"/>
<evidence type="ECO:0000256" key="5">
    <source>
        <dbReference type="ARBA" id="ARBA00022989"/>
    </source>
</evidence>
<reference evidence="12 13" key="1">
    <citation type="submission" date="2017-03" db="EMBL/GenBank/DDBJ databases">
        <title>Genomes of endolithic fungi from Antarctica.</title>
        <authorList>
            <person name="Coleine C."/>
            <person name="Masonjones S."/>
            <person name="Stajich J.E."/>
        </authorList>
    </citation>
    <scope>NUCLEOTIDE SEQUENCE [LARGE SCALE GENOMIC DNA]</scope>
    <source>
        <strain evidence="12 13">CCFEE 5311</strain>
    </source>
</reference>
<keyword evidence="4" id="KW-0256">Endoplasmic reticulum</keyword>
<evidence type="ECO:0000256" key="4">
    <source>
        <dbReference type="ARBA" id="ARBA00022824"/>
    </source>
</evidence>
<evidence type="ECO:0000256" key="3">
    <source>
        <dbReference type="ARBA" id="ARBA00022729"/>
    </source>
</evidence>
<evidence type="ECO:0000256" key="6">
    <source>
        <dbReference type="ARBA" id="ARBA00023026"/>
    </source>
</evidence>
<dbReference type="Pfam" id="PF00378">
    <property type="entry name" value="ECH_1"/>
    <property type="match status" value="1"/>
</dbReference>
<dbReference type="EMBL" id="NAJP01000013">
    <property type="protein sequence ID" value="TKA44846.1"/>
    <property type="molecule type" value="Genomic_DNA"/>
</dbReference>
<name>A0A4U0VA03_9PEZI</name>
<dbReference type="InterPro" id="IPR001753">
    <property type="entry name" value="Enoyl-CoA_hydra/iso"/>
</dbReference>
<keyword evidence="2 11" id="KW-0812">Transmembrane</keyword>
<comment type="function">
    <text evidence="8">Is probably involved in a pathway contributing to genomic integrity.</text>
</comment>
<dbReference type="InterPro" id="IPR005595">
    <property type="entry name" value="TRAP_alpha"/>
</dbReference>
<sequence length="397" mass="42593">MRVATKSSVFGMPEVKVGIPSVVEAALLPGLIGMGRTRRLLYLAENIDAATAERWGLVEKVVPDQQGLDQVVDSWCGMLAGMGPKAVRSQKRLMQKWENSTVDEGVRAGVEAFAEAFADGGSEPRAFMSKFSDHRSNVEEYQDDINTEDTVGSSPNLAVEISTSFPQSEVFGVKLVNGHATQAVLDVRNHETEPISVLLVGGSLTTPIDTPGAPDPPVVLRNLTAQKYGVQIPAGESETLTYSFATEFHPQDLRLSIAAVLQDGKGTVFTKMVYNETVSVVEAPLSFFDPQIIFLYLFLLAAFGGTCFFIYTTWITTLFPQKRRGGKGGERAKRSSGGSKKVDPAEQVSVVGADGPAVTSGAQLGGKSYDESWIPAGHLQPPEAKRVGSGRPKSRAA</sequence>
<keyword evidence="5 11" id="KW-1133">Transmembrane helix</keyword>
<comment type="caution">
    <text evidence="12">The sequence shown here is derived from an EMBL/GenBank/DDBJ whole genome shotgun (WGS) entry which is preliminary data.</text>
</comment>
<evidence type="ECO:0000313" key="12">
    <source>
        <dbReference type="EMBL" id="TKA44846.1"/>
    </source>
</evidence>
<protein>
    <submittedName>
        <fullName evidence="12">Uncharacterized protein</fullName>
    </submittedName>
</protein>
<keyword evidence="7 11" id="KW-0472">Membrane</keyword>
<dbReference type="Proteomes" id="UP000310066">
    <property type="component" value="Unassembled WGS sequence"/>
</dbReference>
<feature type="transmembrane region" description="Helical" evidence="11">
    <location>
        <begin position="293"/>
        <end position="314"/>
    </location>
</feature>
<keyword evidence="6" id="KW-0843">Virulence</keyword>
<evidence type="ECO:0000256" key="9">
    <source>
        <dbReference type="ARBA" id="ARBA00038311"/>
    </source>
</evidence>
<feature type="region of interest" description="Disordered" evidence="10">
    <location>
        <begin position="322"/>
        <end position="397"/>
    </location>
</feature>
<gene>
    <name evidence="12" type="ORF">B0A54_03136</name>
</gene>
<dbReference type="SUPFAM" id="SSF52096">
    <property type="entry name" value="ClpP/crotonase"/>
    <property type="match status" value="1"/>
</dbReference>
<comment type="subcellular location">
    <subcellularLocation>
        <location evidence="1">Endoplasmic reticulum membrane</location>
        <topology evidence="1">Single-pass type I membrane protein</topology>
    </subcellularLocation>
</comment>
<comment type="similarity">
    <text evidence="9">Belongs to the IRC22 family.</text>
</comment>
<keyword evidence="3" id="KW-0732">Signal</keyword>
<dbReference type="PANTHER" id="PTHR12924">
    <property type="entry name" value="TRANSLOCON-ASSOCIATED PROTEIN, ALPHA SUBUNIT"/>
    <property type="match status" value="1"/>
</dbReference>
<evidence type="ECO:0000256" key="2">
    <source>
        <dbReference type="ARBA" id="ARBA00022692"/>
    </source>
</evidence>
<evidence type="ECO:0000256" key="7">
    <source>
        <dbReference type="ARBA" id="ARBA00023136"/>
    </source>
</evidence>
<evidence type="ECO:0000313" key="13">
    <source>
        <dbReference type="Proteomes" id="UP000310066"/>
    </source>
</evidence>
<evidence type="ECO:0000256" key="8">
    <source>
        <dbReference type="ARBA" id="ARBA00037565"/>
    </source>
</evidence>
<dbReference type="PANTHER" id="PTHR12924:SF0">
    <property type="entry name" value="TRANSLOCON-ASSOCIATED PROTEIN SUBUNIT ALPHA"/>
    <property type="match status" value="1"/>
</dbReference>
<evidence type="ECO:0000256" key="10">
    <source>
        <dbReference type="SAM" id="MobiDB-lite"/>
    </source>
</evidence>
<dbReference type="Pfam" id="PF03896">
    <property type="entry name" value="TRAP_alpha"/>
    <property type="match status" value="1"/>
</dbReference>
<dbReference type="Gene3D" id="3.90.226.10">
    <property type="entry name" value="2-enoyl-CoA Hydratase, Chain A, domain 1"/>
    <property type="match status" value="1"/>
</dbReference>
<dbReference type="AlphaFoldDB" id="A0A4U0VA03"/>